<reference evidence="2" key="2">
    <citation type="submission" date="2020-05" db="UniProtKB">
        <authorList>
            <consortium name="EnsemblMetazoa"/>
        </authorList>
    </citation>
    <scope>IDENTIFICATION</scope>
    <source>
        <strain evidence="2">IAEA</strain>
    </source>
</reference>
<name>A0A1A9W5T5_9MUSC</name>
<dbReference type="VEuPathDB" id="VectorBase:GBRI007287"/>
<protein>
    <submittedName>
        <fullName evidence="2">Uncharacterized protein</fullName>
    </submittedName>
</protein>
<evidence type="ECO:0000256" key="1">
    <source>
        <dbReference type="SAM" id="SignalP"/>
    </source>
</evidence>
<dbReference type="STRING" id="37001.A0A1A9W5T5"/>
<accession>A0A1A9W5T5</accession>
<proteinExistence type="predicted"/>
<keyword evidence="1" id="KW-0732">Signal</keyword>
<dbReference type="Proteomes" id="UP000091820">
    <property type="component" value="Unassembled WGS sequence"/>
</dbReference>
<feature type="chain" id="PRO_5008400009" evidence="1">
    <location>
        <begin position="19"/>
        <end position="153"/>
    </location>
</feature>
<evidence type="ECO:0000313" key="3">
    <source>
        <dbReference type="Proteomes" id="UP000091820"/>
    </source>
</evidence>
<reference evidence="3" key="1">
    <citation type="submission" date="2014-03" db="EMBL/GenBank/DDBJ databases">
        <authorList>
            <person name="Aksoy S."/>
            <person name="Warren W."/>
            <person name="Wilson R.K."/>
        </authorList>
    </citation>
    <scope>NUCLEOTIDE SEQUENCE [LARGE SCALE GENOMIC DNA]</scope>
    <source>
        <strain evidence="3">IAEA</strain>
    </source>
</reference>
<organism evidence="2 3">
    <name type="scientific">Glossina brevipalpis</name>
    <dbReference type="NCBI Taxonomy" id="37001"/>
    <lineage>
        <taxon>Eukaryota</taxon>
        <taxon>Metazoa</taxon>
        <taxon>Ecdysozoa</taxon>
        <taxon>Arthropoda</taxon>
        <taxon>Hexapoda</taxon>
        <taxon>Insecta</taxon>
        <taxon>Pterygota</taxon>
        <taxon>Neoptera</taxon>
        <taxon>Endopterygota</taxon>
        <taxon>Diptera</taxon>
        <taxon>Brachycera</taxon>
        <taxon>Muscomorpha</taxon>
        <taxon>Hippoboscoidea</taxon>
        <taxon>Glossinidae</taxon>
        <taxon>Glossina</taxon>
    </lineage>
</organism>
<keyword evidence="3" id="KW-1185">Reference proteome</keyword>
<dbReference type="AlphaFoldDB" id="A0A1A9W5T5"/>
<evidence type="ECO:0000313" key="2">
    <source>
        <dbReference type="EnsemblMetazoa" id="GBRI007287-PA"/>
    </source>
</evidence>
<sequence>MKFALALLFVCALAGSQAQYVPGANPGMGMGMGMGAGMGMGMGMPPSPFGGLSAGYFFQVVVLQTEAEKLLSKPDLPEDLRQRVMDILSNSGEAFDSCSTVAPLPWLQIRCASMQMKTIKNQLKAIEAEATARAQLAASAGTANVPDICISVE</sequence>
<dbReference type="EnsemblMetazoa" id="GBRI007287-RA">
    <property type="protein sequence ID" value="GBRI007287-PA"/>
    <property type="gene ID" value="GBRI007287"/>
</dbReference>
<feature type="signal peptide" evidence="1">
    <location>
        <begin position="1"/>
        <end position="18"/>
    </location>
</feature>